<dbReference type="AlphaFoldDB" id="A0A250XPD9"/>
<dbReference type="InterPro" id="IPR048563">
    <property type="entry name" value="CYP38_PsbQ-like"/>
</dbReference>
<dbReference type="SUPFAM" id="SSF101112">
    <property type="entry name" value="Oxygen-evolving enhancer protein 3"/>
    <property type="match status" value="1"/>
</dbReference>
<evidence type="ECO:0000259" key="5">
    <source>
        <dbReference type="PROSITE" id="PS50072"/>
    </source>
</evidence>
<protein>
    <recommendedName>
        <fullName evidence="1">peptidylprolyl isomerase</fullName>
        <ecNumber evidence="1">5.2.1.8</ecNumber>
    </recommendedName>
</protein>
<evidence type="ECO:0000256" key="2">
    <source>
        <dbReference type="ARBA" id="ARBA00023078"/>
    </source>
</evidence>
<evidence type="ECO:0000256" key="4">
    <source>
        <dbReference type="ARBA" id="ARBA00023235"/>
    </source>
</evidence>
<dbReference type="Gene3D" id="1.20.120.290">
    <property type="entry name" value="Oxygen-evolving enhancer protein 3 (PsbQ), four-helix up-down bundle"/>
    <property type="match status" value="1"/>
</dbReference>
<dbReference type="InterPro" id="IPR029000">
    <property type="entry name" value="Cyclophilin-like_dom_sf"/>
</dbReference>
<comment type="caution">
    <text evidence="6">The sequence shown here is derived from an EMBL/GenBank/DDBJ whole genome shotgun (WGS) entry which is preliminary data.</text>
</comment>
<dbReference type="Pfam" id="PF21329">
    <property type="entry name" value="CYP38_PsbQ-like"/>
    <property type="match status" value="1"/>
</dbReference>
<keyword evidence="2" id="KW-0793">Thylakoid</keyword>
<dbReference type="GO" id="GO:0003755">
    <property type="term" value="F:peptidyl-prolyl cis-trans isomerase activity"/>
    <property type="evidence" value="ECO:0007669"/>
    <property type="project" value="UniProtKB-KW"/>
</dbReference>
<dbReference type="SUPFAM" id="SSF50891">
    <property type="entry name" value="Cyclophilin-like"/>
    <property type="match status" value="2"/>
</dbReference>
<organism evidence="6 7">
    <name type="scientific">Chlamydomonas eustigma</name>
    <dbReference type="NCBI Taxonomy" id="1157962"/>
    <lineage>
        <taxon>Eukaryota</taxon>
        <taxon>Viridiplantae</taxon>
        <taxon>Chlorophyta</taxon>
        <taxon>core chlorophytes</taxon>
        <taxon>Chlorophyceae</taxon>
        <taxon>CS clade</taxon>
        <taxon>Chlamydomonadales</taxon>
        <taxon>Chlamydomonadaceae</taxon>
        <taxon>Chlamydomonas</taxon>
    </lineage>
</organism>
<keyword evidence="3" id="KW-0697">Rotamase</keyword>
<dbReference type="Gene3D" id="2.40.100.10">
    <property type="entry name" value="Cyclophilin-like"/>
    <property type="match status" value="1"/>
</dbReference>
<dbReference type="STRING" id="1157962.A0A250XPD9"/>
<dbReference type="EC" id="5.2.1.8" evidence="1"/>
<name>A0A250XPD9_9CHLO</name>
<keyword evidence="7" id="KW-1185">Reference proteome</keyword>
<sequence>MQVAGRRCFQPEWQYHRCSSSSTNSTALSASKHPKHHESSAPFFDVVGKAVFSIATAASVTVTSLALQFAPPAEARLTAGDPIKNASAILRYALPIDNKKPIRKLQGELESISAALRIPGSKSLGPVEKSVKAARNILNKERANIIKDFAPEKKENGIAALASLETALTEFQKLIDEKDKQEVPLKQREALSYVGMVEEAMVQGFPFEIPKEYADRPLLLGRATLEMRVKCKETPEGPQTANLTIVLDGYNAPVSAGQFMDLVQRGFYNGMEIQRQDGFVVQTGDPEGPDEGFRDPKSGEIRTVPFEVRVPSEKAPIYDFNLEDLGRVNETPVLPFNAYGTLAWARNEFDNNSASSQVVEAQVVEAQVVEALVVEALVVEAQVVEAQVVEAQVVEAQVVEAQVVEAQVVEAQVFFLLRESELTPSGSNLLDGRFAVFGYVVEGQDFLGVMKVGDNIEYIKVVDGAENLKNA</sequence>
<dbReference type="InterPro" id="IPR044665">
    <property type="entry name" value="E_coli_cyclophilin_A-like"/>
</dbReference>
<feature type="domain" description="PPIase cyclophilin-type" evidence="5">
    <location>
        <begin position="241"/>
        <end position="471"/>
    </location>
</feature>
<proteinExistence type="predicted"/>
<reference evidence="6 7" key="1">
    <citation type="submission" date="2017-08" db="EMBL/GenBank/DDBJ databases">
        <title>Acidophilic green algal genome provides insights into adaptation to an acidic environment.</title>
        <authorList>
            <person name="Hirooka S."/>
            <person name="Hirose Y."/>
            <person name="Kanesaki Y."/>
            <person name="Higuchi S."/>
            <person name="Fujiwara T."/>
            <person name="Onuma R."/>
            <person name="Era A."/>
            <person name="Ohbayashi R."/>
            <person name="Uzuka A."/>
            <person name="Nozaki H."/>
            <person name="Yoshikawa H."/>
            <person name="Miyagishima S.Y."/>
        </authorList>
    </citation>
    <scope>NUCLEOTIDE SEQUENCE [LARGE SCALE GENOMIC DNA]</scope>
    <source>
        <strain evidence="6 7">NIES-2499</strain>
    </source>
</reference>
<dbReference type="Pfam" id="PF00160">
    <property type="entry name" value="Pro_isomerase"/>
    <property type="match status" value="1"/>
</dbReference>
<evidence type="ECO:0000313" key="6">
    <source>
        <dbReference type="EMBL" id="GAX84941.1"/>
    </source>
</evidence>
<dbReference type="Proteomes" id="UP000232323">
    <property type="component" value="Unassembled WGS sequence"/>
</dbReference>
<gene>
    <name evidence="6" type="ORF">CEUSTIGMA_g12362.t1</name>
</gene>
<dbReference type="CDD" id="cd01924">
    <property type="entry name" value="cyclophilin_TLP40_like"/>
    <property type="match status" value="1"/>
</dbReference>
<accession>A0A250XPD9</accession>
<dbReference type="PANTHER" id="PTHR43246">
    <property type="entry name" value="PEPTIDYL-PROLYL CIS-TRANS ISOMERASE CYP38, CHLOROPLASTIC"/>
    <property type="match status" value="1"/>
</dbReference>
<dbReference type="InterPro" id="IPR002130">
    <property type="entry name" value="Cyclophilin-type_PPIase_dom"/>
</dbReference>
<dbReference type="OrthoDB" id="1735926at2759"/>
<evidence type="ECO:0000256" key="1">
    <source>
        <dbReference type="ARBA" id="ARBA00013194"/>
    </source>
</evidence>
<evidence type="ECO:0000256" key="3">
    <source>
        <dbReference type="ARBA" id="ARBA00023110"/>
    </source>
</evidence>
<dbReference type="InterPro" id="IPR023222">
    <property type="entry name" value="PsbQ-like_dom_sf"/>
</dbReference>
<dbReference type="PROSITE" id="PS50072">
    <property type="entry name" value="CSA_PPIASE_2"/>
    <property type="match status" value="1"/>
</dbReference>
<keyword evidence="4" id="KW-0413">Isomerase</keyword>
<evidence type="ECO:0000313" key="7">
    <source>
        <dbReference type="Proteomes" id="UP000232323"/>
    </source>
</evidence>
<dbReference type="EMBL" id="BEGY01000142">
    <property type="protein sequence ID" value="GAX84941.1"/>
    <property type="molecule type" value="Genomic_DNA"/>
</dbReference>